<organism evidence="2 3">
    <name type="scientific">Halomarinibacterium sedimenti</name>
    <dbReference type="NCBI Taxonomy" id="2857106"/>
    <lineage>
        <taxon>Bacteria</taxon>
        <taxon>Pseudomonadati</taxon>
        <taxon>Bacteroidota</taxon>
        <taxon>Flavobacteriia</taxon>
        <taxon>Flavobacteriales</taxon>
        <taxon>Flavobacteriaceae</taxon>
        <taxon>Halomarinibacterium</taxon>
    </lineage>
</organism>
<keyword evidence="3" id="KW-1185">Reference proteome</keyword>
<accession>A0A9X1JVB8</accession>
<gene>
    <name evidence="2" type="ORF">KXJ69_05500</name>
</gene>
<dbReference type="RefSeq" id="WP_219051972.1">
    <property type="nucleotide sequence ID" value="NZ_JAHWDP010000002.1"/>
</dbReference>
<feature type="signal peptide" evidence="1">
    <location>
        <begin position="1"/>
        <end position="19"/>
    </location>
</feature>
<dbReference type="EMBL" id="JAHWDP010000002">
    <property type="protein sequence ID" value="MBW2937550.1"/>
    <property type="molecule type" value="Genomic_DNA"/>
</dbReference>
<reference evidence="2" key="1">
    <citation type="submission" date="2021-07" db="EMBL/GenBank/DDBJ databases">
        <title>Aureisphaera sp. CAU 1614 isolated from sea sediment.</title>
        <authorList>
            <person name="Kim W."/>
        </authorList>
    </citation>
    <scope>NUCLEOTIDE SEQUENCE</scope>
    <source>
        <strain evidence="2">CAU 1614</strain>
    </source>
</reference>
<name>A0A9X1JVB8_9FLAO</name>
<proteinExistence type="predicted"/>
<protein>
    <recommendedName>
        <fullName evidence="4">Lipoprotein</fullName>
    </recommendedName>
</protein>
<evidence type="ECO:0000313" key="2">
    <source>
        <dbReference type="EMBL" id="MBW2937550.1"/>
    </source>
</evidence>
<dbReference type="AlphaFoldDB" id="A0A9X1JVB8"/>
<dbReference type="PROSITE" id="PS51257">
    <property type="entry name" value="PROKAR_LIPOPROTEIN"/>
    <property type="match status" value="1"/>
</dbReference>
<dbReference type="Proteomes" id="UP001138686">
    <property type="component" value="Unassembled WGS sequence"/>
</dbReference>
<keyword evidence="1" id="KW-0732">Signal</keyword>
<comment type="caution">
    <text evidence="2">The sequence shown here is derived from an EMBL/GenBank/DDBJ whole genome shotgun (WGS) entry which is preliminary data.</text>
</comment>
<evidence type="ECO:0008006" key="4">
    <source>
        <dbReference type="Google" id="ProtNLM"/>
    </source>
</evidence>
<evidence type="ECO:0000313" key="3">
    <source>
        <dbReference type="Proteomes" id="UP001138686"/>
    </source>
</evidence>
<evidence type="ECO:0000256" key="1">
    <source>
        <dbReference type="SAM" id="SignalP"/>
    </source>
</evidence>
<feature type="chain" id="PRO_5040772892" description="Lipoprotein" evidence="1">
    <location>
        <begin position="20"/>
        <end position="52"/>
    </location>
</feature>
<sequence>MRKIILISLTVFLNLVLFSCTPQERALNGTEYQDCCGDGGNIPPPPPPPPGG</sequence>